<dbReference type="GO" id="GO:0034967">
    <property type="term" value="C:Set3 complex"/>
    <property type="evidence" value="ECO:0007669"/>
    <property type="project" value="TreeGrafter"/>
</dbReference>
<keyword evidence="4" id="KW-1185">Reference proteome</keyword>
<comment type="caution">
    <text evidence="3">The sequence shown here is derived from an EMBL/GenBank/DDBJ whole genome shotgun (WGS) entry which is preliminary data.</text>
</comment>
<dbReference type="SMART" id="SM00717">
    <property type="entry name" value="SANT"/>
    <property type="match status" value="2"/>
</dbReference>
<dbReference type="Pfam" id="PF00249">
    <property type="entry name" value="Myb_DNA-binding"/>
    <property type="match status" value="1"/>
</dbReference>
<dbReference type="Proteomes" id="UP000649328">
    <property type="component" value="Unassembled WGS sequence"/>
</dbReference>
<feature type="region of interest" description="Disordered" evidence="1">
    <location>
        <begin position="1"/>
        <end position="58"/>
    </location>
</feature>
<dbReference type="GO" id="GO:0006357">
    <property type="term" value="P:regulation of transcription by RNA polymerase II"/>
    <property type="evidence" value="ECO:0007669"/>
    <property type="project" value="TreeGrafter"/>
</dbReference>
<feature type="compositionally biased region" description="Low complexity" evidence="1">
    <location>
        <begin position="46"/>
        <end position="58"/>
    </location>
</feature>
<dbReference type="InterPro" id="IPR009057">
    <property type="entry name" value="Homeodomain-like_sf"/>
</dbReference>
<evidence type="ECO:0000313" key="4">
    <source>
        <dbReference type="Proteomes" id="UP000649328"/>
    </source>
</evidence>
<feature type="region of interest" description="Disordered" evidence="1">
    <location>
        <begin position="760"/>
        <end position="793"/>
    </location>
</feature>
<feature type="compositionally biased region" description="Polar residues" evidence="1">
    <location>
        <begin position="587"/>
        <end position="611"/>
    </location>
</feature>
<dbReference type="SUPFAM" id="SSF46689">
    <property type="entry name" value="Homeodomain-like"/>
    <property type="match status" value="2"/>
</dbReference>
<dbReference type="PROSITE" id="PS51293">
    <property type="entry name" value="SANT"/>
    <property type="match status" value="1"/>
</dbReference>
<feature type="compositionally biased region" description="Polar residues" evidence="1">
    <location>
        <begin position="116"/>
        <end position="125"/>
    </location>
</feature>
<feature type="compositionally biased region" description="Basic and acidic residues" evidence="1">
    <location>
        <begin position="557"/>
        <end position="569"/>
    </location>
</feature>
<dbReference type="InterPro" id="IPR001005">
    <property type="entry name" value="SANT/Myb"/>
</dbReference>
<organism evidence="3 4">
    <name type="scientific">Metschnikowia pulcherrima</name>
    <dbReference type="NCBI Taxonomy" id="27326"/>
    <lineage>
        <taxon>Eukaryota</taxon>
        <taxon>Fungi</taxon>
        <taxon>Dikarya</taxon>
        <taxon>Ascomycota</taxon>
        <taxon>Saccharomycotina</taxon>
        <taxon>Pichiomycetes</taxon>
        <taxon>Metschnikowiaceae</taxon>
        <taxon>Metschnikowia</taxon>
    </lineage>
</organism>
<dbReference type="InterPro" id="IPR051571">
    <property type="entry name" value="N-CoR_corepressor"/>
</dbReference>
<protein>
    <recommendedName>
        <fullName evidence="2">SANT domain-containing protein</fullName>
    </recommendedName>
</protein>
<feature type="region of interest" description="Disordered" evidence="1">
    <location>
        <begin position="326"/>
        <end position="348"/>
    </location>
</feature>
<evidence type="ECO:0000256" key="1">
    <source>
        <dbReference type="SAM" id="MobiDB-lite"/>
    </source>
</evidence>
<name>A0A8H7GY54_9ASCO</name>
<dbReference type="AlphaFoldDB" id="A0A8H7GY54"/>
<reference evidence="3" key="1">
    <citation type="submission" date="2020-10" db="EMBL/GenBank/DDBJ databases">
        <title>The Whole-Genome Sequence of Metschnikowia persimmonesis, a Novel Endophytic Yeast Species Isolated from Medicinal Plant Diospyros kaki Thumb.</title>
        <authorList>
            <person name="Rahmat E."/>
            <person name="Kang Y."/>
        </authorList>
    </citation>
    <scope>NUCLEOTIDE SEQUENCE</scope>
    <source>
        <strain evidence="3">KIOM G15050</strain>
    </source>
</reference>
<evidence type="ECO:0000259" key="2">
    <source>
        <dbReference type="PROSITE" id="PS51293"/>
    </source>
</evidence>
<feature type="compositionally biased region" description="Polar residues" evidence="1">
    <location>
        <begin position="778"/>
        <end position="793"/>
    </location>
</feature>
<feature type="compositionally biased region" description="Polar residues" evidence="1">
    <location>
        <begin position="538"/>
        <end position="548"/>
    </location>
</feature>
<dbReference type="PANTHER" id="PTHR13992:SF39">
    <property type="entry name" value="SMRTER, ISOFORM G"/>
    <property type="match status" value="1"/>
</dbReference>
<dbReference type="EMBL" id="JACBPP010000002">
    <property type="protein sequence ID" value="KAF8004431.1"/>
    <property type="molecule type" value="Genomic_DNA"/>
</dbReference>
<feature type="compositionally biased region" description="Basic and acidic residues" evidence="1">
    <location>
        <begin position="512"/>
        <end position="521"/>
    </location>
</feature>
<dbReference type="OrthoDB" id="10258692at2759"/>
<evidence type="ECO:0000313" key="3">
    <source>
        <dbReference type="EMBL" id="KAF8004431.1"/>
    </source>
</evidence>
<feature type="region of interest" description="Disordered" evidence="1">
    <location>
        <begin position="509"/>
        <end position="614"/>
    </location>
</feature>
<accession>A0A8H7GY54</accession>
<feature type="domain" description="SANT" evidence="2">
    <location>
        <begin position="417"/>
        <end position="469"/>
    </location>
</feature>
<feature type="compositionally biased region" description="Polar residues" evidence="1">
    <location>
        <begin position="1"/>
        <end position="12"/>
    </location>
</feature>
<dbReference type="Gene3D" id="1.10.10.60">
    <property type="entry name" value="Homeodomain-like"/>
    <property type="match status" value="1"/>
</dbReference>
<dbReference type="Gene3D" id="1.20.58.1880">
    <property type="match status" value="1"/>
</dbReference>
<proteinExistence type="predicted"/>
<feature type="compositionally biased region" description="Polar residues" evidence="1">
    <location>
        <begin position="34"/>
        <end position="45"/>
    </location>
</feature>
<feature type="compositionally biased region" description="Basic and acidic residues" evidence="1">
    <location>
        <begin position="14"/>
        <end position="26"/>
    </location>
</feature>
<gene>
    <name evidence="3" type="ORF">HF325_001879</name>
</gene>
<feature type="region of interest" description="Disordered" evidence="1">
    <location>
        <begin position="100"/>
        <end position="131"/>
    </location>
</feature>
<sequence length="793" mass="88722">MVNGSLTRTVQHGYSRDSWGRLERPKLQAAIGPSGSSRFNPNSIPVSSRSGLNSLSSSVSHDYKKERYEAYEASSLASNSMTWNSFSSPKSYRIERLAPTGPTARFSTPKERIRSSGLTNSVGQSRRNDPYYPHKTYNAASRFNKDTNAAGSNEAKSLVIGPLISREYGTKLESNSSGISAGAKISERTEICVSPISSVQKSDAATQTNYNETMSSLSMCDASAPSLDETSRFQNSKCSFENSALFTYNLLKFSIKFEDQLKMFRQTRRESKKRELSLFLKYKALSLESDKRRLYMAEQLDVLHPTDDEMRKELEAIDIRVKLSEPEVDTSPIEPPPPIGRRGRRHGDSVTTEAEFQEILKSLKNEQNEDPVARARHVAANIPDLCLDPIEKQAFIFMDSNNFVHDKSNWEERIKTDFDSNFTEMEHEVFCEAFCRSPKRFGEISRYMGGIRTFEECVMHYYITKKAVNYKLLVAQYKKKTTNKNLRRKQKLKLKGLSSEELEAAQANVYTDESHSVEDIQQHAQRKIKEVDEESSEAFEQSNNSFESAQPARKRIRLEVSDASEKLSETSKTSKPAELLPNPIASAISSENSRSDSQNEALHANPMSSYNIDGISDGDERKHLKHSTSYWSINEVEDFPQLLNFYGSSWSTIAEKLLTKSTTMVKNYYQRNAEKFGWDQIVAAADMRLGRSKFATTSSAAAVDSAQQVTREAQDGVTNAEVPGPDIPKPSISSLLNAEILPRIKGKGAVLDSQRTNNLSSLLNAPSSPAPLPPASSGHNMSKRNNSIESLLG</sequence>
<dbReference type="PANTHER" id="PTHR13992">
    <property type="entry name" value="NUCLEAR RECEPTOR CO-REPRESSOR RELATED NCOR"/>
    <property type="match status" value="1"/>
</dbReference>
<dbReference type="FunFam" id="1.10.10.60:FF:000431">
    <property type="entry name" value="Set3C deacetylase complex subunit"/>
    <property type="match status" value="1"/>
</dbReference>
<dbReference type="CDD" id="cd00167">
    <property type="entry name" value="SANT"/>
    <property type="match status" value="1"/>
</dbReference>
<dbReference type="InterPro" id="IPR017884">
    <property type="entry name" value="SANT_dom"/>
</dbReference>